<keyword evidence="11" id="KW-1185">Reference proteome</keyword>
<dbReference type="InterPro" id="IPR011009">
    <property type="entry name" value="Kinase-like_dom_sf"/>
</dbReference>
<evidence type="ECO:0000256" key="3">
    <source>
        <dbReference type="ARBA" id="ARBA00022777"/>
    </source>
</evidence>
<sequence length="1095" mass="128442">MEAQEEQLSKNSVSQNNFSEKISQNLDQKEQFVICVDPATEIIYTQSLKYNIIKIEDPKNNQQIIKHARLAIQQMKDILNLDEANWLFSKEAQDFRRRKIPSYLLQKDFPQYPRYLAESALPKAFHQQNTKKLKIDLYEFRSKLGLGEDKQSTSQNLDSQQLSDLQQDNYVSEFQKIKEIPQVYQENIITSQPFQQQQQQKQMQNNQSQQINGETGNNNNADVKNKGIIQMEASLISGADDLIKEILFQINKEYKVILEPKQGTRFVLQVHGLKEFIYGKNPLLEFEIVRNYLRTNDSLELILIQVESYDKKEQFYPPIIERDLNNLIEDDIVWENYEGDVMSTGECDTRFKIKIKGIQNILKILDHYFEKKKCDDHSEKPDEKRDETKSATFNGKKTPYYITLNKDIQAQQEIHYDLEDEEQEEGIKNKKKNKEKKQKLPRFVKGNKNMVYDENKNIDKKNQLQNDHGLTHQQFYSNLMKKYKLSVYPYVIYIEIALYHGDKLFSQGSLQQTKKVPFELNPSFNQWIEFQDLRISQLKKEVKVFFDIIIENEKSQKQVIGTTAFQLFSQSGEMNQGNVAINIWPFYQRVPNMACMQQYWGIDYTQKYIFEMANKLSKINQELSENFCQLVIQLPTFQKKIQYSLRENFLMDYLGFTKINQKGNTQKWNTTPSTEDLARLQILLKQDPLSRDLFSEKDKNTLIICRNHYKSLPQGLEIFLSVIDWSDPAQVKEAWRIIYEWNIDKNQEALVLINSNQGDQECDQLDSKSCSVKTSKKRPLWLVNKNKYKNGRQIIVMFKCGDDIRQDQFCLQVLKIMDRIWLEAGLDFKIQLYSVKATDDEVGIVEVVQDSETISNIQAYEDKYLGSFKKQAIMTFLKKCSQDNESHLGNLTDNFAMSCAAQTVGSYILGLADRHPSNIMLTQNGSIFHIDFGHFLGNYKTKFGFKRERSPFVFTEQMLEVLGGDKNNNTRFKNFQENCTRAYNLIRQNGNFLINLFIIMVSAGLPELRNEFDISYVKKQLSFEMSESQAKDKFKKALETSLNDTYKKFDDFFHILKNKKGKKGKGADKNQDKNKQQHIEFQEQNNYTETHNEKS</sequence>
<dbReference type="PROSITE" id="PS50290">
    <property type="entry name" value="PI3_4_KINASE_3"/>
    <property type="match status" value="1"/>
</dbReference>
<dbReference type="Gene3D" id="3.30.1010.10">
    <property type="entry name" value="Phosphatidylinositol 3-kinase Catalytic Subunit, Chain A, domain 4"/>
    <property type="match status" value="1"/>
</dbReference>
<dbReference type="EMBL" id="LDAU01000096">
    <property type="protein sequence ID" value="KRX06529.1"/>
    <property type="molecule type" value="Genomic_DNA"/>
</dbReference>
<comment type="caution">
    <text evidence="10">The sequence shown here is derived from an EMBL/GenBank/DDBJ whole genome shotgun (WGS) entry which is preliminary data.</text>
</comment>
<dbReference type="Gene3D" id="1.10.1070.11">
    <property type="entry name" value="Phosphatidylinositol 3-/4-kinase, catalytic domain"/>
    <property type="match status" value="1"/>
</dbReference>
<dbReference type="PROSITE" id="PS51547">
    <property type="entry name" value="C2_PI3K"/>
    <property type="match status" value="1"/>
</dbReference>
<keyword evidence="1" id="KW-0808">Transferase</keyword>
<dbReference type="SMART" id="SM00146">
    <property type="entry name" value="PI3Kc"/>
    <property type="match status" value="1"/>
</dbReference>
<keyword evidence="2" id="KW-0547">Nucleotide-binding</keyword>
<dbReference type="InterPro" id="IPR018936">
    <property type="entry name" value="PI3/4_kinase_CS"/>
</dbReference>
<dbReference type="GO" id="GO:0005942">
    <property type="term" value="C:phosphatidylinositol 3-kinase complex"/>
    <property type="evidence" value="ECO:0007669"/>
    <property type="project" value="TreeGrafter"/>
</dbReference>
<dbReference type="Gene3D" id="3.10.20.90">
    <property type="entry name" value="Phosphatidylinositol 3-kinase Catalytic Subunit, Chain A, domain 1"/>
    <property type="match status" value="1"/>
</dbReference>
<name>A0A0V0QWG7_PSEPJ</name>
<feature type="compositionally biased region" description="Low complexity" evidence="6">
    <location>
        <begin position="194"/>
        <end position="212"/>
    </location>
</feature>
<dbReference type="Pfam" id="PF00454">
    <property type="entry name" value="PI3_PI4_kinase"/>
    <property type="match status" value="1"/>
</dbReference>
<dbReference type="InterPro" id="IPR036940">
    <property type="entry name" value="PI3/4_kinase_cat_sf"/>
</dbReference>
<dbReference type="GO" id="GO:0035005">
    <property type="term" value="F:1-phosphatidylinositol-4-phosphate 3-kinase activity"/>
    <property type="evidence" value="ECO:0007669"/>
    <property type="project" value="TreeGrafter"/>
</dbReference>
<dbReference type="GO" id="GO:0016477">
    <property type="term" value="P:cell migration"/>
    <property type="evidence" value="ECO:0007669"/>
    <property type="project" value="TreeGrafter"/>
</dbReference>
<evidence type="ECO:0000259" key="9">
    <source>
        <dbReference type="PROSITE" id="PS51547"/>
    </source>
</evidence>
<dbReference type="PANTHER" id="PTHR10048">
    <property type="entry name" value="PHOSPHATIDYLINOSITOL KINASE"/>
    <property type="match status" value="1"/>
</dbReference>
<evidence type="ECO:0000259" key="8">
    <source>
        <dbReference type="PROSITE" id="PS51546"/>
    </source>
</evidence>
<dbReference type="PANTHER" id="PTHR10048:SF14">
    <property type="entry name" value="LD28067P"/>
    <property type="match status" value="1"/>
</dbReference>
<evidence type="ECO:0000256" key="4">
    <source>
        <dbReference type="ARBA" id="ARBA00022840"/>
    </source>
</evidence>
<dbReference type="OrthoDB" id="67688at2759"/>
<dbReference type="Gene3D" id="2.60.40.150">
    <property type="entry name" value="C2 domain"/>
    <property type="match status" value="1"/>
</dbReference>
<dbReference type="PROSITE" id="PS00915">
    <property type="entry name" value="PI3_4_KINASE_1"/>
    <property type="match status" value="1"/>
</dbReference>
<reference evidence="10 11" key="1">
    <citation type="journal article" date="2015" name="Sci. Rep.">
        <title>Genome of the facultative scuticociliatosis pathogen Pseudocohnilembus persalinus provides insight into its virulence through horizontal gene transfer.</title>
        <authorList>
            <person name="Xiong J."/>
            <person name="Wang G."/>
            <person name="Cheng J."/>
            <person name="Tian M."/>
            <person name="Pan X."/>
            <person name="Warren A."/>
            <person name="Jiang C."/>
            <person name="Yuan D."/>
            <person name="Miao W."/>
        </authorList>
    </citation>
    <scope>NUCLEOTIDE SEQUENCE [LARGE SCALE GENOMIC DNA]</scope>
    <source>
        <strain evidence="10">36N120E</strain>
    </source>
</reference>
<dbReference type="Pfam" id="PF00794">
    <property type="entry name" value="PI3K_rbd"/>
    <property type="match status" value="1"/>
</dbReference>
<dbReference type="Pfam" id="PF00792">
    <property type="entry name" value="PI3K_C2"/>
    <property type="match status" value="1"/>
</dbReference>
<evidence type="ECO:0000256" key="6">
    <source>
        <dbReference type="SAM" id="MobiDB-lite"/>
    </source>
</evidence>
<dbReference type="InterPro" id="IPR000341">
    <property type="entry name" value="PI3K_Ras-bd_dom"/>
</dbReference>
<feature type="region of interest" description="Disordered" evidence="6">
    <location>
        <begin position="194"/>
        <end position="222"/>
    </location>
</feature>
<dbReference type="GO" id="GO:0005524">
    <property type="term" value="F:ATP binding"/>
    <property type="evidence" value="ECO:0007669"/>
    <property type="project" value="UniProtKB-KW"/>
</dbReference>
<dbReference type="GO" id="GO:0005886">
    <property type="term" value="C:plasma membrane"/>
    <property type="evidence" value="ECO:0007669"/>
    <property type="project" value="TreeGrafter"/>
</dbReference>
<evidence type="ECO:0000313" key="11">
    <source>
        <dbReference type="Proteomes" id="UP000054937"/>
    </source>
</evidence>
<evidence type="ECO:0000256" key="1">
    <source>
        <dbReference type="ARBA" id="ARBA00022679"/>
    </source>
</evidence>
<organism evidence="10 11">
    <name type="scientific">Pseudocohnilembus persalinus</name>
    <name type="common">Ciliate</name>
    <dbReference type="NCBI Taxonomy" id="266149"/>
    <lineage>
        <taxon>Eukaryota</taxon>
        <taxon>Sar</taxon>
        <taxon>Alveolata</taxon>
        <taxon>Ciliophora</taxon>
        <taxon>Intramacronucleata</taxon>
        <taxon>Oligohymenophorea</taxon>
        <taxon>Scuticociliatia</taxon>
        <taxon>Philasterida</taxon>
        <taxon>Pseudocohnilembidae</taxon>
        <taxon>Pseudocohnilembus</taxon>
    </lineage>
</organism>
<dbReference type="SMART" id="SM00144">
    <property type="entry name" value="PI3K_rbd"/>
    <property type="match status" value="1"/>
</dbReference>
<dbReference type="InterPro" id="IPR015433">
    <property type="entry name" value="PI3/4_kinase"/>
</dbReference>
<protein>
    <submittedName>
        <fullName evidence="10">Protein kinase-like domain</fullName>
    </submittedName>
</protein>
<dbReference type="AlphaFoldDB" id="A0A0V0QWG7"/>
<feature type="domain" description="PI3K-RBD" evidence="8">
    <location>
        <begin position="206"/>
        <end position="305"/>
    </location>
</feature>
<feature type="domain" description="PI3K/PI4K catalytic" evidence="7">
    <location>
        <begin position="766"/>
        <end position="1046"/>
    </location>
</feature>
<dbReference type="FunFam" id="1.10.1070.11:FF:000001">
    <property type="entry name" value="Phosphatidylinositol 4,5-bisphosphate 3-kinase catalytic subunit"/>
    <property type="match status" value="1"/>
</dbReference>
<feature type="region of interest" description="Disordered" evidence="6">
    <location>
        <begin position="1060"/>
        <end position="1095"/>
    </location>
</feature>
<dbReference type="InParanoid" id="A0A0V0QWG7"/>
<dbReference type="GO" id="GO:0043491">
    <property type="term" value="P:phosphatidylinositol 3-kinase/protein kinase B signal transduction"/>
    <property type="evidence" value="ECO:0007669"/>
    <property type="project" value="TreeGrafter"/>
</dbReference>
<dbReference type="GO" id="GO:0048015">
    <property type="term" value="P:phosphatidylinositol-mediated signaling"/>
    <property type="evidence" value="ECO:0007669"/>
    <property type="project" value="TreeGrafter"/>
</dbReference>
<dbReference type="GO" id="GO:0005737">
    <property type="term" value="C:cytoplasm"/>
    <property type="evidence" value="ECO:0007669"/>
    <property type="project" value="TreeGrafter"/>
</dbReference>
<keyword evidence="3 10" id="KW-0418">Kinase</keyword>
<dbReference type="PROSITE" id="PS00916">
    <property type="entry name" value="PI3_4_KINASE_2"/>
    <property type="match status" value="1"/>
</dbReference>
<dbReference type="SUPFAM" id="SSF56112">
    <property type="entry name" value="Protein kinase-like (PK-like)"/>
    <property type="match status" value="1"/>
</dbReference>
<dbReference type="InterPro" id="IPR000403">
    <property type="entry name" value="PI3/4_kinase_cat_dom"/>
</dbReference>
<feature type="compositionally biased region" description="Polar residues" evidence="6">
    <location>
        <begin position="213"/>
        <end position="222"/>
    </location>
</feature>
<dbReference type="InterPro" id="IPR002420">
    <property type="entry name" value="PI3K-type_C2_dom"/>
</dbReference>
<accession>A0A0V0QWG7</accession>
<dbReference type="InterPro" id="IPR016024">
    <property type="entry name" value="ARM-type_fold"/>
</dbReference>
<feature type="domain" description="C2 PI3K-type" evidence="9">
    <location>
        <begin position="464"/>
        <end position="635"/>
    </location>
</feature>
<evidence type="ECO:0000256" key="2">
    <source>
        <dbReference type="ARBA" id="ARBA00022741"/>
    </source>
</evidence>
<proteinExistence type="inferred from homology"/>
<dbReference type="GO" id="GO:0016303">
    <property type="term" value="F:1-phosphatidylinositol-3-kinase activity"/>
    <property type="evidence" value="ECO:0007669"/>
    <property type="project" value="TreeGrafter"/>
</dbReference>
<comment type="similarity">
    <text evidence="5">Belongs to the PI3/PI4-kinase family.</text>
</comment>
<dbReference type="PROSITE" id="PS51546">
    <property type="entry name" value="PI3K_RBD"/>
    <property type="match status" value="1"/>
</dbReference>
<dbReference type="SUPFAM" id="SSF49562">
    <property type="entry name" value="C2 domain (Calcium/lipid-binding domain, CaLB)"/>
    <property type="match status" value="1"/>
</dbReference>
<dbReference type="InterPro" id="IPR029071">
    <property type="entry name" value="Ubiquitin-like_domsf"/>
</dbReference>
<evidence type="ECO:0000256" key="5">
    <source>
        <dbReference type="PROSITE-ProRule" id="PRU00880"/>
    </source>
</evidence>
<dbReference type="Proteomes" id="UP000054937">
    <property type="component" value="Unassembled WGS sequence"/>
</dbReference>
<gene>
    <name evidence="10" type="ORF">PPERSA_05142</name>
</gene>
<dbReference type="SUPFAM" id="SSF54236">
    <property type="entry name" value="Ubiquitin-like"/>
    <property type="match status" value="1"/>
</dbReference>
<dbReference type="InterPro" id="IPR035892">
    <property type="entry name" value="C2_domain_sf"/>
</dbReference>
<evidence type="ECO:0000259" key="7">
    <source>
        <dbReference type="PROSITE" id="PS50290"/>
    </source>
</evidence>
<evidence type="ECO:0000313" key="10">
    <source>
        <dbReference type="EMBL" id="KRX06529.1"/>
    </source>
</evidence>
<dbReference type="SUPFAM" id="SSF48371">
    <property type="entry name" value="ARM repeat"/>
    <property type="match status" value="1"/>
</dbReference>
<feature type="compositionally biased region" description="Basic and acidic residues" evidence="6">
    <location>
        <begin position="1065"/>
        <end position="1081"/>
    </location>
</feature>
<keyword evidence="4" id="KW-0067">ATP-binding</keyword>